<reference evidence="2 4" key="1">
    <citation type="submission" date="2021-11" db="EMBL/GenBank/DDBJ databases">
        <authorList>
            <person name="Islam A."/>
            <person name="Islam S."/>
            <person name="Flora M.S."/>
            <person name="Rahman M."/>
            <person name="Ziaur R.M."/>
            <person name="Epstein J.H."/>
            <person name="Hassan M."/>
            <person name="Klassen M."/>
            <person name="Woodard K."/>
            <person name="Webb A."/>
            <person name="Webby R.J."/>
            <person name="El Zowalaty M.E."/>
        </authorList>
    </citation>
    <scope>NUCLEOTIDE SEQUENCE</scope>
    <source>
        <strain evidence="3">Pbs1</strain>
        <strain evidence="2">Pbs3</strain>
    </source>
</reference>
<name>A0AAU9LMD0_9STRA</name>
<feature type="region of interest" description="Disordered" evidence="1">
    <location>
        <begin position="73"/>
        <end position="93"/>
    </location>
</feature>
<keyword evidence="4" id="KW-1185">Reference proteome</keyword>
<dbReference type="EMBL" id="CAKLCB010000392">
    <property type="protein sequence ID" value="CAH0522618.1"/>
    <property type="molecule type" value="Genomic_DNA"/>
</dbReference>
<evidence type="ECO:0000313" key="5">
    <source>
        <dbReference type="Proteomes" id="UP001160483"/>
    </source>
</evidence>
<dbReference type="EMBL" id="CAKKTJ010000327">
    <property type="protein sequence ID" value="CAH0481151.1"/>
    <property type="molecule type" value="Genomic_DNA"/>
</dbReference>
<feature type="compositionally biased region" description="Basic and acidic residues" evidence="1">
    <location>
        <begin position="13"/>
        <end position="22"/>
    </location>
</feature>
<dbReference type="Proteomes" id="UP001158986">
    <property type="component" value="Unassembled WGS sequence"/>
</dbReference>
<dbReference type="Proteomes" id="UP001160483">
    <property type="component" value="Unassembled WGS sequence"/>
</dbReference>
<protein>
    <submittedName>
        <fullName evidence="2">Uncharacterized protein</fullName>
    </submittedName>
</protein>
<feature type="compositionally biased region" description="Basic residues" evidence="1">
    <location>
        <begin position="135"/>
        <end position="145"/>
    </location>
</feature>
<feature type="region of interest" description="Disordered" evidence="1">
    <location>
        <begin position="108"/>
        <end position="166"/>
    </location>
</feature>
<comment type="caution">
    <text evidence="2">The sequence shown here is derived from an EMBL/GenBank/DDBJ whole genome shotgun (WGS) entry which is preliminary data.</text>
</comment>
<dbReference type="AlphaFoldDB" id="A0AAU9LMD0"/>
<accession>A0AAU9LMD0</accession>
<feature type="compositionally biased region" description="Basic residues" evidence="1">
    <location>
        <begin position="115"/>
        <end position="128"/>
    </location>
</feature>
<gene>
    <name evidence="3" type="ORF">PBS001_LOCUS9043</name>
    <name evidence="2" type="ORF">PBS003_LOCUS7758</name>
</gene>
<feature type="compositionally biased region" description="Basic and acidic residues" evidence="1">
    <location>
        <begin position="73"/>
        <end position="82"/>
    </location>
</feature>
<proteinExistence type="predicted"/>
<feature type="region of interest" description="Disordered" evidence="1">
    <location>
        <begin position="1"/>
        <end position="38"/>
    </location>
</feature>
<feature type="compositionally biased region" description="Polar residues" evidence="1">
    <location>
        <begin position="157"/>
        <end position="166"/>
    </location>
</feature>
<evidence type="ECO:0000256" key="1">
    <source>
        <dbReference type="SAM" id="MobiDB-lite"/>
    </source>
</evidence>
<feature type="compositionally biased region" description="Basic residues" evidence="1">
    <location>
        <begin position="25"/>
        <end position="34"/>
    </location>
</feature>
<evidence type="ECO:0000313" key="3">
    <source>
        <dbReference type="EMBL" id="CAH0522618.1"/>
    </source>
</evidence>
<evidence type="ECO:0000313" key="2">
    <source>
        <dbReference type="EMBL" id="CAH0481151.1"/>
    </source>
</evidence>
<evidence type="ECO:0000313" key="4">
    <source>
        <dbReference type="Proteomes" id="UP001158986"/>
    </source>
</evidence>
<organism evidence="2 5">
    <name type="scientific">Peronospora belbahrii</name>
    <dbReference type="NCBI Taxonomy" id="622444"/>
    <lineage>
        <taxon>Eukaryota</taxon>
        <taxon>Sar</taxon>
        <taxon>Stramenopiles</taxon>
        <taxon>Oomycota</taxon>
        <taxon>Peronosporomycetes</taxon>
        <taxon>Peronosporales</taxon>
        <taxon>Peronosporaceae</taxon>
        <taxon>Peronospora</taxon>
    </lineage>
</organism>
<sequence length="221" mass="25197">MPQEFTGNLVEPRGMRHSESMRGRIMTRKRQRAHRGSEHWTLDEDEDHVLQMDPSLMTERQQMAFLLRTTAHEGLKTSRSSDESSEDETGMSLRHVKKSKWIPGEKHEATATSIHRGRGRPLKNKKRLNGGNTKLRVKAEKKKHKAMDDKKVENKPSPVSSDDVSQLNAARSLRNKTPQCALCCDYDTAHEASYSNVLFLCPSCDRKYPTQQALGRRACVI</sequence>